<evidence type="ECO:0000256" key="7">
    <source>
        <dbReference type="ARBA" id="ARBA00023136"/>
    </source>
</evidence>
<feature type="transmembrane region" description="Helical" evidence="9">
    <location>
        <begin position="198"/>
        <end position="219"/>
    </location>
</feature>
<feature type="transmembrane region" description="Helical" evidence="9">
    <location>
        <begin position="349"/>
        <end position="369"/>
    </location>
</feature>
<evidence type="ECO:0000256" key="1">
    <source>
        <dbReference type="ARBA" id="ARBA00004651"/>
    </source>
</evidence>
<evidence type="ECO:0000313" key="13">
    <source>
        <dbReference type="Proteomes" id="UP001061298"/>
    </source>
</evidence>
<dbReference type="PANTHER" id="PTHR33908:SF3">
    <property type="entry name" value="UNDECAPRENYL PHOSPHATE-ALPHA-4-AMINO-4-DEOXY-L-ARABINOSE ARABINOSYL TRANSFERASE"/>
    <property type="match status" value="1"/>
</dbReference>
<dbReference type="InterPro" id="IPR038731">
    <property type="entry name" value="RgtA/B/C-like"/>
</dbReference>
<keyword evidence="5 9" id="KW-0812">Transmembrane</keyword>
<dbReference type="InterPro" id="IPR056785">
    <property type="entry name" value="YkcA/B-like_C"/>
</dbReference>
<proteinExistence type="predicted"/>
<dbReference type="Pfam" id="PF13231">
    <property type="entry name" value="PMT_2"/>
    <property type="match status" value="1"/>
</dbReference>
<evidence type="ECO:0000256" key="8">
    <source>
        <dbReference type="SAM" id="MobiDB-lite"/>
    </source>
</evidence>
<feature type="transmembrane region" description="Helical" evidence="9">
    <location>
        <begin position="434"/>
        <end position="453"/>
    </location>
</feature>
<dbReference type="InterPro" id="IPR050297">
    <property type="entry name" value="LipidA_mod_glycosyltrf_83"/>
</dbReference>
<evidence type="ECO:0000256" key="9">
    <source>
        <dbReference type="SAM" id="Phobius"/>
    </source>
</evidence>
<keyword evidence="13" id="KW-1185">Reference proteome</keyword>
<sequence length="659" mass="68737">MLGAIAALAAVLCTWGIDHSVYHTFYAAAVRSMTDNPVAFFFGSFDPGNSITLDKEPGFLWPQALSAMVFGFHPWALVLPQAIEGVACVLLLHLLVRRWAGVPAGLLAAAFLSLTPVAVGLGRSIVEDAPFVLLLLLAAEATWRAVARARLRTLLTAGVWVGVAFQCKMLEAWAVLPALAVTYLVAAPTTLRRRIGHVAVTGAVAVAVSASWVVVATAVPAQSRPYMDGTTNNSAVGMVVGYNFLTRFTSLGLDAANTGSVVTGETGPMHAATDSGSGVGGSAREADGTGHTAGRAHRKGPGMGNSVLKMFSPGLATQTGWLYPLAGCGLVWGLAAARRRRVARTDPALVGHLLWGVWLATFFAAFSFGSVTGHTYYMGVVAVALAALSGAGLVRAWGAYRAGGRQAWVLPAVTAANVLWAAALTLYYRHFFGWLAPAAVGLCVLSLVLTGAGRAVTARRPRTSVAGLAVGLAAVLLIPAAWSASALSPRYNQPGGMGRVGPASRPGSGGPYRLTPQRARLLAYLTAHREGAKYLAAMPDWADAAPYVIAADASVLPMGGFTGQVPFPSPAGLVRLVDSGELHYVALRRTHTGGWQRKAGEQEGEARYDGTAQHTGTAASPPTTAITRWVTTHCTAVPPTAYGGTGSVQLRLYRCGQRP</sequence>
<dbReference type="RefSeq" id="WP_263233966.1">
    <property type="nucleotide sequence ID" value="NZ_CP106793.1"/>
</dbReference>
<keyword evidence="6 9" id="KW-1133">Transmembrane helix</keyword>
<dbReference type="Pfam" id="PF24878">
    <property type="entry name" value="YkcB_C"/>
    <property type="match status" value="1"/>
</dbReference>
<protein>
    <submittedName>
        <fullName evidence="12">Glycosyltransferase family 39 protein</fullName>
        <ecNumber evidence="12">2.4.-.-</ecNumber>
    </submittedName>
</protein>
<feature type="domain" description="Glycosyltransferase RgtA/B/C/D-like" evidence="10">
    <location>
        <begin position="55"/>
        <end position="212"/>
    </location>
</feature>
<evidence type="ECO:0000313" key="12">
    <source>
        <dbReference type="EMBL" id="UXY23766.1"/>
    </source>
</evidence>
<dbReference type="GO" id="GO:0016757">
    <property type="term" value="F:glycosyltransferase activity"/>
    <property type="evidence" value="ECO:0007669"/>
    <property type="project" value="UniProtKB-KW"/>
</dbReference>
<feature type="transmembrane region" description="Helical" evidence="9">
    <location>
        <begin position="408"/>
        <end position="428"/>
    </location>
</feature>
<evidence type="ECO:0000256" key="5">
    <source>
        <dbReference type="ARBA" id="ARBA00022692"/>
    </source>
</evidence>
<feature type="transmembrane region" description="Helical" evidence="9">
    <location>
        <begin position="465"/>
        <end position="484"/>
    </location>
</feature>
<feature type="region of interest" description="Disordered" evidence="8">
    <location>
        <begin position="264"/>
        <end position="301"/>
    </location>
</feature>
<keyword evidence="4 12" id="KW-0808">Transferase</keyword>
<dbReference type="EMBL" id="CP106793">
    <property type="protein sequence ID" value="UXY23766.1"/>
    <property type="molecule type" value="Genomic_DNA"/>
</dbReference>
<keyword evidence="3 12" id="KW-0328">Glycosyltransferase</keyword>
<feature type="transmembrane region" description="Helical" evidence="9">
    <location>
        <begin position="99"/>
        <end position="119"/>
    </location>
</feature>
<dbReference type="Proteomes" id="UP001061298">
    <property type="component" value="Chromosome"/>
</dbReference>
<comment type="subcellular location">
    <subcellularLocation>
        <location evidence="1">Cell membrane</location>
        <topology evidence="1">Multi-pass membrane protein</topology>
    </subcellularLocation>
</comment>
<accession>A0ABY6EES5</accession>
<gene>
    <name evidence="12" type="ORF">N8I84_37540</name>
</gene>
<name>A0ABY6EES5_9ACTN</name>
<feature type="transmembrane region" description="Helical" evidence="9">
    <location>
        <begin position="172"/>
        <end position="191"/>
    </location>
</feature>
<dbReference type="EC" id="2.4.-.-" evidence="12"/>
<keyword evidence="2" id="KW-1003">Cell membrane</keyword>
<feature type="transmembrane region" description="Helical" evidence="9">
    <location>
        <begin position="72"/>
        <end position="92"/>
    </location>
</feature>
<feature type="compositionally biased region" description="Basic and acidic residues" evidence="8">
    <location>
        <begin position="598"/>
        <end position="608"/>
    </location>
</feature>
<feature type="transmembrane region" description="Helical" evidence="9">
    <location>
        <begin position="375"/>
        <end position="396"/>
    </location>
</feature>
<dbReference type="PANTHER" id="PTHR33908">
    <property type="entry name" value="MANNOSYLTRANSFERASE YKCB-RELATED"/>
    <property type="match status" value="1"/>
</dbReference>
<evidence type="ECO:0000256" key="2">
    <source>
        <dbReference type="ARBA" id="ARBA00022475"/>
    </source>
</evidence>
<organism evidence="12 13">
    <name type="scientific">Streptomyces cynarae</name>
    <dbReference type="NCBI Taxonomy" id="2981134"/>
    <lineage>
        <taxon>Bacteria</taxon>
        <taxon>Bacillati</taxon>
        <taxon>Actinomycetota</taxon>
        <taxon>Actinomycetes</taxon>
        <taxon>Kitasatosporales</taxon>
        <taxon>Streptomycetaceae</taxon>
        <taxon>Streptomyces</taxon>
    </lineage>
</organism>
<evidence type="ECO:0000256" key="3">
    <source>
        <dbReference type="ARBA" id="ARBA00022676"/>
    </source>
</evidence>
<evidence type="ECO:0000256" key="6">
    <source>
        <dbReference type="ARBA" id="ARBA00022989"/>
    </source>
</evidence>
<reference evidence="12" key="1">
    <citation type="submission" date="2022-10" db="EMBL/GenBank/DDBJ databases">
        <authorList>
            <person name="Mo P."/>
        </authorList>
    </citation>
    <scope>NUCLEOTIDE SEQUENCE</scope>
    <source>
        <strain evidence="12">HUAS 13-4</strain>
    </source>
</reference>
<evidence type="ECO:0000256" key="4">
    <source>
        <dbReference type="ARBA" id="ARBA00022679"/>
    </source>
</evidence>
<feature type="compositionally biased region" description="Polar residues" evidence="8">
    <location>
        <begin position="612"/>
        <end position="621"/>
    </location>
</feature>
<feature type="transmembrane region" description="Helical" evidence="9">
    <location>
        <begin position="320"/>
        <end position="337"/>
    </location>
</feature>
<evidence type="ECO:0000259" key="11">
    <source>
        <dbReference type="Pfam" id="PF24878"/>
    </source>
</evidence>
<feature type="region of interest" description="Disordered" evidence="8">
    <location>
        <begin position="595"/>
        <end position="621"/>
    </location>
</feature>
<keyword evidence="7 9" id="KW-0472">Membrane</keyword>
<evidence type="ECO:0000259" key="10">
    <source>
        <dbReference type="Pfam" id="PF13231"/>
    </source>
</evidence>
<feature type="domain" description="Putative mannosyltransferase YkcA/B-like C-terminal" evidence="11">
    <location>
        <begin position="521"/>
        <end position="594"/>
    </location>
</feature>